<reference evidence="12" key="1">
    <citation type="journal article" date="2010" name="Nature">
        <title>The Amphimedon queenslandica genome and the evolution of animal complexity.</title>
        <authorList>
            <person name="Srivastava M."/>
            <person name="Simakov O."/>
            <person name="Chapman J."/>
            <person name="Fahey B."/>
            <person name="Gauthier M.E."/>
            <person name="Mitros T."/>
            <person name="Richards G.S."/>
            <person name="Conaco C."/>
            <person name="Dacre M."/>
            <person name="Hellsten U."/>
            <person name="Larroux C."/>
            <person name="Putnam N.H."/>
            <person name="Stanke M."/>
            <person name="Adamska M."/>
            <person name="Darling A."/>
            <person name="Degnan S.M."/>
            <person name="Oakley T.H."/>
            <person name="Plachetzki D.C."/>
            <person name="Zhai Y."/>
            <person name="Adamski M."/>
            <person name="Calcino A."/>
            <person name="Cummins S.F."/>
            <person name="Goodstein D.M."/>
            <person name="Harris C."/>
            <person name="Jackson D.J."/>
            <person name="Leys S.P."/>
            <person name="Shu S."/>
            <person name="Woodcroft B.J."/>
            <person name="Vervoort M."/>
            <person name="Kosik K.S."/>
            <person name="Manning G."/>
            <person name="Degnan B.M."/>
            <person name="Rokhsar D.S."/>
        </authorList>
    </citation>
    <scope>NUCLEOTIDE SEQUENCE [LARGE SCALE GENOMIC DNA]</scope>
</reference>
<protein>
    <recommendedName>
        <fullName evidence="10">TM2 domain-containing protein</fullName>
    </recommendedName>
</protein>
<dbReference type="InParanoid" id="A0A1X7TZH1"/>
<keyword evidence="6 8" id="KW-0472">Membrane</keyword>
<feature type="transmembrane region" description="Helical" evidence="8">
    <location>
        <begin position="140"/>
        <end position="165"/>
    </location>
</feature>
<comment type="subcellular location">
    <subcellularLocation>
        <location evidence="1">Membrane</location>
        <topology evidence="1">Multi-pass membrane protein</topology>
    </subcellularLocation>
</comment>
<feature type="signal peptide" evidence="9">
    <location>
        <begin position="1"/>
        <end position="24"/>
    </location>
</feature>
<evidence type="ECO:0000256" key="6">
    <source>
        <dbReference type="ARBA" id="ARBA00023136"/>
    </source>
</evidence>
<keyword evidence="3 8" id="KW-0812">Transmembrane</keyword>
<dbReference type="InterPro" id="IPR007829">
    <property type="entry name" value="TM2"/>
</dbReference>
<evidence type="ECO:0000256" key="2">
    <source>
        <dbReference type="ARBA" id="ARBA00008284"/>
    </source>
</evidence>
<dbReference type="AlphaFoldDB" id="A0A1X7TZH1"/>
<proteinExistence type="inferred from homology"/>
<keyword evidence="4 9" id="KW-0732">Signal</keyword>
<reference evidence="11" key="2">
    <citation type="submission" date="2017-05" db="UniProtKB">
        <authorList>
            <consortium name="EnsemblMetazoa"/>
        </authorList>
    </citation>
    <scope>IDENTIFICATION</scope>
</reference>
<dbReference type="KEGG" id="aqu:105314139"/>
<keyword evidence="12" id="KW-1185">Reference proteome</keyword>
<evidence type="ECO:0000256" key="7">
    <source>
        <dbReference type="ARBA" id="ARBA00023180"/>
    </source>
</evidence>
<keyword evidence="5 8" id="KW-1133">Transmembrane helix</keyword>
<dbReference type="EnsemblMetazoa" id="XM_011408124.2">
    <property type="protein sequence ID" value="XP_011406426.1"/>
    <property type="gene ID" value="LOC105314139"/>
</dbReference>
<sequence>MASAKSTFLLCLLLFLLLVSTATATYCTSLPETQEVCSRSLLPGQYYCSPPSIDTDTQSVSGCRPNGTVLLPCYAAPNVTCTGANVSSVNDFDEVVFCKEETCRYVNGRRYNYFVAVGLSLFLGMFGIDRFYLGYPAIGLLKLCTVGFFFIGQLVDFLLIAVQAVGPADQSEYYGAFYGPLLMQANTTDPYLEISDSPCV</sequence>
<dbReference type="InterPro" id="IPR050932">
    <property type="entry name" value="TM2D1-3-like"/>
</dbReference>
<evidence type="ECO:0000313" key="11">
    <source>
        <dbReference type="EnsemblMetazoa" id="Aqu2.1.20822_001"/>
    </source>
</evidence>
<organism evidence="11">
    <name type="scientific">Amphimedon queenslandica</name>
    <name type="common">Sponge</name>
    <dbReference type="NCBI Taxonomy" id="400682"/>
    <lineage>
        <taxon>Eukaryota</taxon>
        <taxon>Metazoa</taxon>
        <taxon>Porifera</taxon>
        <taxon>Demospongiae</taxon>
        <taxon>Heteroscleromorpha</taxon>
        <taxon>Haplosclerida</taxon>
        <taxon>Niphatidae</taxon>
        <taxon>Amphimedon</taxon>
    </lineage>
</organism>
<evidence type="ECO:0000313" key="12">
    <source>
        <dbReference type="Proteomes" id="UP000007879"/>
    </source>
</evidence>
<gene>
    <name evidence="11" type="primary">105314139</name>
</gene>
<evidence type="ECO:0000256" key="8">
    <source>
        <dbReference type="SAM" id="Phobius"/>
    </source>
</evidence>
<dbReference type="OrthoDB" id="5804096at2759"/>
<feature type="domain" description="TM2" evidence="10">
    <location>
        <begin position="110"/>
        <end position="157"/>
    </location>
</feature>
<dbReference type="eggNOG" id="KOG4272">
    <property type="taxonomic scope" value="Eukaryota"/>
</dbReference>
<evidence type="ECO:0000256" key="9">
    <source>
        <dbReference type="SAM" id="SignalP"/>
    </source>
</evidence>
<accession>A0A1X7TZH1</accession>
<evidence type="ECO:0000256" key="1">
    <source>
        <dbReference type="ARBA" id="ARBA00004141"/>
    </source>
</evidence>
<evidence type="ECO:0000256" key="3">
    <source>
        <dbReference type="ARBA" id="ARBA00022692"/>
    </source>
</evidence>
<feature type="transmembrane region" description="Helical" evidence="8">
    <location>
        <begin position="111"/>
        <end position="128"/>
    </location>
</feature>
<evidence type="ECO:0000256" key="4">
    <source>
        <dbReference type="ARBA" id="ARBA00022729"/>
    </source>
</evidence>
<evidence type="ECO:0000256" key="5">
    <source>
        <dbReference type="ARBA" id="ARBA00022989"/>
    </source>
</evidence>
<dbReference type="Pfam" id="PF05154">
    <property type="entry name" value="TM2"/>
    <property type="match status" value="1"/>
</dbReference>
<dbReference type="PANTHER" id="PTHR21016:SF1">
    <property type="entry name" value="TM2 DOMAIN-CONTAINING PROTEIN 1"/>
    <property type="match status" value="1"/>
</dbReference>
<comment type="similarity">
    <text evidence="2">Belongs to the TM2 family.</text>
</comment>
<dbReference type="PANTHER" id="PTHR21016">
    <property type="entry name" value="BETA-AMYLOID BINDING PROTEIN-RELATED"/>
    <property type="match status" value="1"/>
</dbReference>
<dbReference type="EnsemblMetazoa" id="Aqu2.1.20822_001">
    <property type="protein sequence ID" value="Aqu2.1.20822_001"/>
    <property type="gene ID" value="Aqu2.1.20822"/>
</dbReference>
<dbReference type="STRING" id="400682.A0A1X7TZH1"/>
<keyword evidence="7" id="KW-0325">Glycoprotein</keyword>
<dbReference type="Proteomes" id="UP000007879">
    <property type="component" value="Unassembled WGS sequence"/>
</dbReference>
<evidence type="ECO:0000259" key="10">
    <source>
        <dbReference type="Pfam" id="PF05154"/>
    </source>
</evidence>
<dbReference type="GO" id="GO:0016020">
    <property type="term" value="C:membrane"/>
    <property type="evidence" value="ECO:0007669"/>
    <property type="project" value="UniProtKB-SubCell"/>
</dbReference>
<name>A0A1X7TZH1_AMPQE</name>
<feature type="chain" id="PRO_5010863537" description="TM2 domain-containing protein" evidence="9">
    <location>
        <begin position="25"/>
        <end position="200"/>
    </location>
</feature>